<dbReference type="Proteomes" id="UP000689967">
    <property type="component" value="Unassembled WGS sequence"/>
</dbReference>
<dbReference type="EMBL" id="JAERQM010000008">
    <property type="protein sequence ID" value="MBU8546605.1"/>
    <property type="molecule type" value="Genomic_DNA"/>
</dbReference>
<name>A0ABS6HCX8_9PROT</name>
<dbReference type="CDD" id="cd00130">
    <property type="entry name" value="PAS"/>
    <property type="match status" value="1"/>
</dbReference>
<organism evidence="4 5">
    <name type="scientific">Falsiroseomonas oleicola</name>
    <dbReference type="NCBI Taxonomy" id="2801474"/>
    <lineage>
        <taxon>Bacteria</taxon>
        <taxon>Pseudomonadati</taxon>
        <taxon>Pseudomonadota</taxon>
        <taxon>Alphaproteobacteria</taxon>
        <taxon>Acetobacterales</taxon>
        <taxon>Roseomonadaceae</taxon>
        <taxon>Falsiroseomonas</taxon>
    </lineage>
</organism>
<feature type="domain" description="GGDEF" evidence="3">
    <location>
        <begin position="169"/>
        <end position="299"/>
    </location>
</feature>
<evidence type="ECO:0000259" key="1">
    <source>
        <dbReference type="PROSITE" id="PS50112"/>
    </source>
</evidence>
<dbReference type="PANTHER" id="PTHR46663">
    <property type="entry name" value="DIGUANYLATE CYCLASE DGCT-RELATED"/>
    <property type="match status" value="1"/>
</dbReference>
<reference evidence="4 5" key="1">
    <citation type="submission" date="2021-01" db="EMBL/GenBank/DDBJ databases">
        <title>Roseomonas sp. nov, a bacterium isolated from an oil production mixture in Yumen Oilfield.</title>
        <authorList>
            <person name="Wu D."/>
        </authorList>
    </citation>
    <scope>NUCLEOTIDE SEQUENCE [LARGE SCALE GENOMIC DNA]</scope>
    <source>
        <strain evidence="4 5">ROY-5-3</strain>
    </source>
</reference>
<dbReference type="SMART" id="SM00267">
    <property type="entry name" value="GGDEF"/>
    <property type="match status" value="1"/>
</dbReference>
<dbReference type="RefSeq" id="WP_216878624.1">
    <property type="nucleotide sequence ID" value="NZ_JAERQM010000008.1"/>
</dbReference>
<dbReference type="PANTHER" id="PTHR46663:SF3">
    <property type="entry name" value="SLL0267 PROTEIN"/>
    <property type="match status" value="1"/>
</dbReference>
<evidence type="ECO:0000259" key="3">
    <source>
        <dbReference type="PROSITE" id="PS50887"/>
    </source>
</evidence>
<dbReference type="CDD" id="cd01949">
    <property type="entry name" value="GGDEF"/>
    <property type="match status" value="1"/>
</dbReference>
<keyword evidence="5" id="KW-1185">Reference proteome</keyword>
<accession>A0ABS6HCX8</accession>
<evidence type="ECO:0000313" key="5">
    <source>
        <dbReference type="Proteomes" id="UP000689967"/>
    </source>
</evidence>
<evidence type="ECO:0000259" key="2">
    <source>
        <dbReference type="PROSITE" id="PS50113"/>
    </source>
</evidence>
<dbReference type="PROSITE" id="PS50887">
    <property type="entry name" value="GGDEF"/>
    <property type="match status" value="1"/>
</dbReference>
<dbReference type="InterPro" id="IPR000160">
    <property type="entry name" value="GGDEF_dom"/>
</dbReference>
<dbReference type="NCBIfam" id="TIGR00254">
    <property type="entry name" value="GGDEF"/>
    <property type="match status" value="1"/>
</dbReference>
<gene>
    <name evidence="4" type="ORF">JJQ90_22990</name>
</gene>
<feature type="domain" description="PAC" evidence="2">
    <location>
        <begin position="77"/>
        <end position="131"/>
    </location>
</feature>
<feature type="domain" description="PAS" evidence="1">
    <location>
        <begin position="1"/>
        <end position="76"/>
    </location>
</feature>
<dbReference type="PROSITE" id="PS50112">
    <property type="entry name" value="PAS"/>
    <property type="match status" value="1"/>
</dbReference>
<proteinExistence type="predicted"/>
<protein>
    <submittedName>
        <fullName evidence="4">Diguanylate cyclase</fullName>
    </submittedName>
</protein>
<dbReference type="Pfam" id="PF13426">
    <property type="entry name" value="PAS_9"/>
    <property type="match status" value="1"/>
</dbReference>
<dbReference type="InterPro" id="IPR052163">
    <property type="entry name" value="DGC-Regulatory_Protein"/>
</dbReference>
<dbReference type="SMART" id="SM00091">
    <property type="entry name" value="PAS"/>
    <property type="match status" value="1"/>
</dbReference>
<dbReference type="InterPro" id="IPR000014">
    <property type="entry name" value="PAS"/>
</dbReference>
<dbReference type="InterPro" id="IPR000700">
    <property type="entry name" value="PAS-assoc_C"/>
</dbReference>
<dbReference type="NCBIfam" id="TIGR00229">
    <property type="entry name" value="sensory_box"/>
    <property type="match status" value="1"/>
</dbReference>
<comment type="caution">
    <text evidence="4">The sequence shown here is derived from an EMBL/GenBank/DDBJ whole genome shotgun (WGS) entry which is preliminary data.</text>
</comment>
<sequence length="299" mass="31992">MEIVFRELVENTQDLVIVTDALLDRPGPLIRYVNPAFTRLTGWRPEEVLGQSPRMLQGPGTDRATLAAIGAALRRGERCAAQVMNYARNGAPYWIDMRIVPLLGPGGHITGFASIARDATLVRRRMDELAHLTDRDTLTGIPNRRALLRAVAEVAARQDPAVAPGMATTGMALAWLDIDRFDRINETFGEAAGDSVLMGVADLLAENLRRADLLGRMGGEEFVICMPGLGPAEAEAAAQRLRATIAAAAFPTEAGPLYITCSLGICCLAPGEGLTALLHRTEAALRTAKAAGRNRVSTG</sequence>
<evidence type="ECO:0000313" key="4">
    <source>
        <dbReference type="EMBL" id="MBU8546605.1"/>
    </source>
</evidence>
<dbReference type="Pfam" id="PF00990">
    <property type="entry name" value="GGDEF"/>
    <property type="match status" value="1"/>
</dbReference>
<dbReference type="PROSITE" id="PS50113">
    <property type="entry name" value="PAC"/>
    <property type="match status" value="1"/>
</dbReference>